<reference evidence="2 3" key="1">
    <citation type="journal article" date="2024" name="BMC Genomics">
        <title>De novo assembly and annotation of Popillia japonica's genome with initial clues to its potential as an invasive pest.</title>
        <authorList>
            <person name="Cucini C."/>
            <person name="Boschi S."/>
            <person name="Funari R."/>
            <person name="Cardaioli E."/>
            <person name="Iannotti N."/>
            <person name="Marturano G."/>
            <person name="Paoli F."/>
            <person name="Bruttini M."/>
            <person name="Carapelli A."/>
            <person name="Frati F."/>
            <person name="Nardi F."/>
        </authorList>
    </citation>
    <scope>NUCLEOTIDE SEQUENCE [LARGE SCALE GENOMIC DNA]</scope>
    <source>
        <strain evidence="2">DMR45628</strain>
    </source>
</reference>
<dbReference type="Proteomes" id="UP001458880">
    <property type="component" value="Unassembled WGS sequence"/>
</dbReference>
<sequence length="1170" mass="135792">MTSVEEEIPAFSMWKIFYDTMKLLEMDQSEGRIEDLANIINTQKLTSIFVYSADGSIPYDKYNSMCQKYKAFTIWLLGKFFYLSTLNNGSRIDKLVTDIQFRILNLMLFTQPNIYHEITAEYCNVLKLLNGYESENQLEIEIFNVNHFQDLKQVMDLDSVKIVVDSTVTCDNLKRTCLKFMSEIIMERLESHFIDQAIVDYFDIIIHILREDDIVLKMDVLDIYQSAIESRVVFIDELPVYLLIKFDEILGLLETLIYEVYNFKLECTEKCRGKLDRICCIILENKIKSCDEFKLRICKYFINKSMENDKICTKIQIKSCDIIVQDEAFTENIFKCNSIEKLVEEHQVIALKLISWKIEKDFEGFIHEKNIRLHYVNNFCASWNRLSDLLMKRLQKQSCDDNCIMMDTLKLLLDIINMLVKLRMKITQNGKINVEFFAEAQFIIFLLSFVNLHLQNCHSPFPHNILVEIWVKVPIFLNVANIELIFHLIAYPFLTLFYKTNNELPLSISGRCDVKEGRMHLKETYKNLALVQENKSSALKNVCEFMTMLESDVTNEINDISRHNLEANFLKIYTDIFTKGSGQLQCILVKYLPIMISYFKSLEFLPKLLLHTCENQTVASNVVEVLPNALCVLCSDYVRITTWCDTKKSIAIDYKCIRCNFVKNTGDDVIKKSILSSVDEENPLLISTNKSTVINVNILKNIFKTIWKFSKDTNTNILKKFLPVLPRISSHFDMFHTTEHTQTWISFAGHPDQGVRKEFSHVCCRIAKHCQNNEVISKTTKENILKLCLEELFKLAKKSLQYSDYDLQETLLETIDAITDIKVKPVPLECMKILLYFIMIPTSKYSAIAETFLMELARKYNTKPLLLYGKYRRETCQYIADLCAINQALIKYKLEKSLENVSVILGFSNAKDFACKESSYLMPYLVSLIVIMPAVLSLIKEVADLSDISQGELLANNYGGIFIYLFLNKSEKEFIDCMRYIENTTGMTASVLRKRNFKIILNELLLNIHEKRERVLIALKLLATEDTDGAAIDMKRVPDYLQPRFLGVLQYFDTKLFSKKQVLPSLAEIFKFMGPKRIAPFRLKIIAMLRTALNLYHSECPELNCSVWEAFVTNCDIESLAGQLATIFVSLLPLYEIFPTRMLKIFSYLIIQNENQLKNNIADLFSRLGC</sequence>
<organism evidence="2 3">
    <name type="scientific">Popillia japonica</name>
    <name type="common">Japanese beetle</name>
    <dbReference type="NCBI Taxonomy" id="7064"/>
    <lineage>
        <taxon>Eukaryota</taxon>
        <taxon>Metazoa</taxon>
        <taxon>Ecdysozoa</taxon>
        <taxon>Arthropoda</taxon>
        <taxon>Hexapoda</taxon>
        <taxon>Insecta</taxon>
        <taxon>Pterygota</taxon>
        <taxon>Neoptera</taxon>
        <taxon>Endopterygota</taxon>
        <taxon>Coleoptera</taxon>
        <taxon>Polyphaga</taxon>
        <taxon>Scarabaeiformia</taxon>
        <taxon>Scarabaeidae</taxon>
        <taxon>Rutelinae</taxon>
        <taxon>Popillia</taxon>
    </lineage>
</organism>
<gene>
    <name evidence="2" type="ORF">QE152_g22380</name>
</gene>
<feature type="domain" description="UME" evidence="1">
    <location>
        <begin position="1037"/>
        <end position="1140"/>
    </location>
</feature>
<accession>A0AAW1KLU4</accession>
<proteinExistence type="predicted"/>
<evidence type="ECO:0000313" key="3">
    <source>
        <dbReference type="Proteomes" id="UP001458880"/>
    </source>
</evidence>
<dbReference type="EMBL" id="JASPKY010000215">
    <property type="protein sequence ID" value="KAK9719933.1"/>
    <property type="molecule type" value="Genomic_DNA"/>
</dbReference>
<name>A0AAW1KLU4_POPJA</name>
<comment type="caution">
    <text evidence="2">The sequence shown here is derived from an EMBL/GenBank/DDBJ whole genome shotgun (WGS) entry which is preliminary data.</text>
</comment>
<evidence type="ECO:0000259" key="1">
    <source>
        <dbReference type="SMART" id="SM00802"/>
    </source>
</evidence>
<keyword evidence="3" id="KW-1185">Reference proteome</keyword>
<evidence type="ECO:0000313" key="2">
    <source>
        <dbReference type="EMBL" id="KAK9719933.1"/>
    </source>
</evidence>
<dbReference type="GO" id="GO:0004674">
    <property type="term" value="F:protein serine/threonine kinase activity"/>
    <property type="evidence" value="ECO:0007669"/>
    <property type="project" value="InterPro"/>
</dbReference>
<dbReference type="SMART" id="SM00802">
    <property type="entry name" value="UME"/>
    <property type="match status" value="1"/>
</dbReference>
<dbReference type="InterPro" id="IPR012993">
    <property type="entry name" value="UME"/>
</dbReference>
<dbReference type="Pfam" id="PF08064">
    <property type="entry name" value="UME"/>
    <property type="match status" value="1"/>
</dbReference>
<protein>
    <submittedName>
        <fullName evidence="2">UME (NUC010) domain</fullName>
    </submittedName>
</protein>
<dbReference type="AlphaFoldDB" id="A0AAW1KLU4"/>